<organism evidence="1 2">
    <name type="scientific">Fervidobacterium thailandense</name>
    <dbReference type="NCBI Taxonomy" id="1008305"/>
    <lineage>
        <taxon>Bacteria</taxon>
        <taxon>Thermotogati</taxon>
        <taxon>Thermotogota</taxon>
        <taxon>Thermotogae</taxon>
        <taxon>Thermotogales</taxon>
        <taxon>Fervidobacteriaceae</taxon>
        <taxon>Fervidobacterium</taxon>
    </lineage>
</organism>
<protein>
    <recommendedName>
        <fullName evidence="3">DUF501 domain-containing protein</fullName>
    </recommendedName>
</protein>
<keyword evidence="2" id="KW-1185">Reference proteome</keyword>
<dbReference type="OrthoDB" id="13546at2"/>
<sequence length="171" mass="19624">MECVGDRDLKIVERQLERKITNFLKVIKYCSFNFPVVILSYPVRENTPFPTIHYLTCPHLLREVSHLEEQGYISKLEVLVQQDAEIQRRLLNAHDEVRKKRSALLKGEDKHWEVVLNQVGSGGIKELTKLKCLHLHLADFLAGVDNPIGEIVYGMISQKECSNGHCAKFTI</sequence>
<dbReference type="EMBL" id="LWAF01000001">
    <property type="protein sequence ID" value="ODN31363.1"/>
    <property type="molecule type" value="Genomic_DNA"/>
</dbReference>
<evidence type="ECO:0000313" key="1">
    <source>
        <dbReference type="EMBL" id="ODN31363.1"/>
    </source>
</evidence>
<dbReference type="RefSeq" id="WP_069292274.1">
    <property type="nucleotide sequence ID" value="NZ_CP140110.1"/>
</dbReference>
<evidence type="ECO:0000313" key="2">
    <source>
        <dbReference type="Proteomes" id="UP000094570"/>
    </source>
</evidence>
<dbReference type="AlphaFoldDB" id="A0A1E3G663"/>
<accession>A0A1E3G663</accession>
<reference evidence="2" key="1">
    <citation type="submission" date="2016-04" db="EMBL/GenBank/DDBJ databases">
        <title>The genome sequence project of a novel Fervidobacterium isolate from a hot spring in Thailand.</title>
        <authorList>
            <person name="Gonzalez J.M."/>
            <person name="Cuecas A."/>
            <person name="Kanoksilapatham W."/>
        </authorList>
    </citation>
    <scope>NUCLEOTIDE SEQUENCE [LARGE SCALE GENOMIC DNA]</scope>
    <source>
        <strain evidence="2">FC2004</strain>
    </source>
</reference>
<dbReference type="STRING" id="1008305.A4H02_00965"/>
<gene>
    <name evidence="1" type="ORF">A4H02_00965</name>
</gene>
<proteinExistence type="predicted"/>
<dbReference type="Proteomes" id="UP000094570">
    <property type="component" value="Unassembled WGS sequence"/>
</dbReference>
<comment type="caution">
    <text evidence="1">The sequence shown here is derived from an EMBL/GenBank/DDBJ whole genome shotgun (WGS) entry which is preliminary data.</text>
</comment>
<dbReference type="PANTHER" id="PTHR37163">
    <property type="entry name" value="CONSERVED PROTEIN"/>
    <property type="match status" value="1"/>
</dbReference>
<evidence type="ECO:0008006" key="3">
    <source>
        <dbReference type="Google" id="ProtNLM"/>
    </source>
</evidence>
<dbReference type="InterPro" id="IPR007511">
    <property type="entry name" value="DUF501"/>
</dbReference>
<name>A0A1E3G663_9BACT</name>
<dbReference type="Pfam" id="PF04417">
    <property type="entry name" value="DUF501"/>
    <property type="match status" value="1"/>
</dbReference>
<dbReference type="PANTHER" id="PTHR37163:SF1">
    <property type="entry name" value="DUF501 DOMAIN-CONTAINING PROTEIN"/>
    <property type="match status" value="1"/>
</dbReference>